<dbReference type="Proteomes" id="UP000276389">
    <property type="component" value="Unassembled WGS sequence"/>
</dbReference>
<comment type="caution">
    <text evidence="7">The sequence shown here is derived from an EMBL/GenBank/DDBJ whole genome shotgun (WGS) entry which is preliminary data.</text>
</comment>
<dbReference type="Pfam" id="PF00419">
    <property type="entry name" value="Fimbrial"/>
    <property type="match status" value="1"/>
</dbReference>
<evidence type="ECO:0000256" key="2">
    <source>
        <dbReference type="ARBA" id="ARBA00006671"/>
    </source>
</evidence>
<evidence type="ECO:0000313" key="7">
    <source>
        <dbReference type="EMBL" id="RSK65635.1"/>
    </source>
</evidence>
<evidence type="ECO:0000313" key="8">
    <source>
        <dbReference type="Proteomes" id="UP000276389"/>
    </source>
</evidence>
<dbReference type="InterPro" id="IPR050263">
    <property type="entry name" value="Bact_Fimbrial_Adh_Pro"/>
</dbReference>
<proteinExistence type="inferred from homology"/>
<dbReference type="InterPro" id="IPR036937">
    <property type="entry name" value="Adhesion_dom_fimbrial_sf"/>
</dbReference>
<dbReference type="PANTHER" id="PTHR33420:SF31">
    <property type="entry name" value="TYPE 1 FIMBRIN D-MANNOSE SPECIFIC ADHESIN"/>
    <property type="match status" value="1"/>
</dbReference>
<gene>
    <name evidence="7" type="primary">stgD</name>
    <name evidence="7" type="ORF">EJE24_16190</name>
</gene>
<sequence>MKFRTQLFLTALTMLMTPVCKAYTTGDGICHTVGGANIYNLNLNGKQIPADKNKASTEVRDLETLSASTTYKAQCDCLTHFTTTFRTMYYTARSTLSTDRVINGYTYYRLSDNLSIATSVQVLGRDFIPVPFTAEPNKMTHGTYCYAPGEEGDEVTLDTGSKIQVSFLINKPFIGRISVPGTVVADLYGGLDEASSTASTDKMAEIRIVGDIVVPQNCEIAPGQTLEIDFGKIPATDFSSTKGAAVSGRKVKKTIQVQCTGMLNENIVYSTFRADPVDADAMMMKVNGNDDVGITVYDKWDRQVNVNGGKMDMDRGINTGGAENNSLTFSAAPASATGAQPKPGAFEAYATVTLEIEH</sequence>
<dbReference type="Gene3D" id="2.60.40.1090">
    <property type="entry name" value="Fimbrial-type adhesion domain"/>
    <property type="match status" value="1"/>
</dbReference>
<dbReference type="OrthoDB" id="8582771at2"/>
<evidence type="ECO:0000259" key="6">
    <source>
        <dbReference type="Pfam" id="PF00419"/>
    </source>
</evidence>
<dbReference type="InterPro" id="IPR008966">
    <property type="entry name" value="Adhesion_dom_sf"/>
</dbReference>
<dbReference type="SUPFAM" id="SSF49401">
    <property type="entry name" value="Bacterial adhesins"/>
    <property type="match status" value="1"/>
</dbReference>
<name>A0A428LMR5_9ENTR</name>
<keyword evidence="4" id="KW-0281">Fimbrium</keyword>
<dbReference type="InterPro" id="IPR000259">
    <property type="entry name" value="Adhesion_dom_fimbrial"/>
</dbReference>
<protein>
    <submittedName>
        <fullName evidence="7">Fimbrial protein StgD</fullName>
    </submittedName>
</protein>
<evidence type="ECO:0000256" key="3">
    <source>
        <dbReference type="ARBA" id="ARBA00022729"/>
    </source>
</evidence>
<accession>A0A428LMR5</accession>
<evidence type="ECO:0000256" key="1">
    <source>
        <dbReference type="ARBA" id="ARBA00004561"/>
    </source>
</evidence>
<organism evidence="7 8">
    <name type="scientific">Enterobacter huaxiensis</name>
    <dbReference type="NCBI Taxonomy" id="2494702"/>
    <lineage>
        <taxon>Bacteria</taxon>
        <taxon>Pseudomonadati</taxon>
        <taxon>Pseudomonadota</taxon>
        <taxon>Gammaproteobacteria</taxon>
        <taxon>Enterobacterales</taxon>
        <taxon>Enterobacteriaceae</taxon>
        <taxon>Enterobacter</taxon>
    </lineage>
</organism>
<feature type="domain" description="Fimbrial-type adhesion" evidence="6">
    <location>
        <begin position="210"/>
        <end position="356"/>
    </location>
</feature>
<dbReference type="GO" id="GO:0043709">
    <property type="term" value="P:cell adhesion involved in single-species biofilm formation"/>
    <property type="evidence" value="ECO:0007669"/>
    <property type="project" value="TreeGrafter"/>
</dbReference>
<reference evidence="7 8" key="1">
    <citation type="submission" date="2018-12" db="EMBL/GenBank/DDBJ databases">
        <title>The Genome Submission of two Enterobacter spp. strains.</title>
        <authorList>
            <person name="Wu W."/>
            <person name="Wei L."/>
            <person name="Feng Y."/>
            <person name="Zong Z."/>
        </authorList>
    </citation>
    <scope>NUCLEOTIDE SEQUENCE [LARGE SCALE GENOMIC DNA]</scope>
    <source>
        <strain evidence="7 8">WCHEHu045002</strain>
    </source>
</reference>
<dbReference type="RefSeq" id="WP_119936479.1">
    <property type="nucleotide sequence ID" value="NZ_CP043342.1"/>
</dbReference>
<comment type="similarity">
    <text evidence="2">Belongs to the fimbrial protein family.</text>
</comment>
<dbReference type="PANTHER" id="PTHR33420">
    <property type="entry name" value="FIMBRIAL SUBUNIT ELFA-RELATED"/>
    <property type="match status" value="1"/>
</dbReference>
<keyword evidence="3 5" id="KW-0732">Signal</keyword>
<dbReference type="GO" id="GO:0009289">
    <property type="term" value="C:pilus"/>
    <property type="evidence" value="ECO:0007669"/>
    <property type="project" value="UniProtKB-SubCell"/>
</dbReference>
<dbReference type="NCBIfam" id="NF011819">
    <property type="entry name" value="PRK15291.1"/>
    <property type="match status" value="1"/>
</dbReference>
<comment type="subcellular location">
    <subcellularLocation>
        <location evidence="1">Fimbrium</location>
    </subcellularLocation>
</comment>
<evidence type="ECO:0000256" key="4">
    <source>
        <dbReference type="ARBA" id="ARBA00023263"/>
    </source>
</evidence>
<feature type="chain" id="PRO_5019000088" evidence="5">
    <location>
        <begin position="23"/>
        <end position="358"/>
    </location>
</feature>
<dbReference type="AlphaFoldDB" id="A0A428LMR5"/>
<evidence type="ECO:0000256" key="5">
    <source>
        <dbReference type="SAM" id="SignalP"/>
    </source>
</evidence>
<feature type="signal peptide" evidence="5">
    <location>
        <begin position="1"/>
        <end position="22"/>
    </location>
</feature>
<dbReference type="EMBL" id="RWHU01000006">
    <property type="protein sequence ID" value="RSK65635.1"/>
    <property type="molecule type" value="Genomic_DNA"/>
</dbReference>